<dbReference type="Proteomes" id="UP001307168">
    <property type="component" value="Unassembled WGS sequence"/>
</dbReference>
<dbReference type="AlphaFoldDB" id="A0AAW9NP20"/>
<dbReference type="EMBL" id="JARNBH010000042">
    <property type="protein sequence ID" value="MEC0276827.1"/>
    <property type="molecule type" value="Genomic_DNA"/>
</dbReference>
<comment type="caution">
    <text evidence="1">The sequence shown here is derived from an EMBL/GenBank/DDBJ whole genome shotgun (WGS) entry which is preliminary data.</text>
</comment>
<evidence type="ECO:0000313" key="2">
    <source>
        <dbReference type="Proteomes" id="UP001307168"/>
    </source>
</evidence>
<dbReference type="RefSeq" id="WP_367408368.1">
    <property type="nucleotide sequence ID" value="NZ_JARNBH010000042.1"/>
</dbReference>
<reference evidence="1 2" key="1">
    <citation type="submission" date="2023-03" db="EMBL/GenBank/DDBJ databases">
        <title>Bacillus Genome Sequencing.</title>
        <authorList>
            <person name="Dunlap C."/>
        </authorList>
    </citation>
    <scope>NUCLEOTIDE SEQUENCE [LARGE SCALE GENOMIC DNA]</scope>
    <source>
        <strain evidence="1 2">B-41290</strain>
    </source>
</reference>
<organism evidence="1 2">
    <name type="scientific">Peribacillus castrilensis</name>
    <dbReference type="NCBI Taxonomy" id="2897690"/>
    <lineage>
        <taxon>Bacteria</taxon>
        <taxon>Bacillati</taxon>
        <taxon>Bacillota</taxon>
        <taxon>Bacilli</taxon>
        <taxon>Bacillales</taxon>
        <taxon>Bacillaceae</taxon>
        <taxon>Peribacillus</taxon>
    </lineage>
</organism>
<keyword evidence="2" id="KW-1185">Reference proteome</keyword>
<sequence>MRLKLSYEEIEQAILVHIFATTGMRLLSEDVYLDFIDQSDREFPLSVDELEIKVLKGKK</sequence>
<evidence type="ECO:0000313" key="1">
    <source>
        <dbReference type="EMBL" id="MEC0276827.1"/>
    </source>
</evidence>
<gene>
    <name evidence="1" type="ORF">P4706_27950</name>
</gene>
<protein>
    <submittedName>
        <fullName evidence="1">Uncharacterized protein</fullName>
    </submittedName>
</protein>
<name>A0AAW9NP20_9BACI</name>
<proteinExistence type="predicted"/>
<accession>A0AAW9NP20</accession>